<evidence type="ECO:0000313" key="4">
    <source>
        <dbReference type="Proteomes" id="UP000010408"/>
    </source>
</evidence>
<dbReference type="EMBL" id="AMEQ01000012">
    <property type="protein sequence ID" value="EKY02599.1"/>
    <property type="molecule type" value="Genomic_DNA"/>
</dbReference>
<evidence type="ECO:0000313" key="3">
    <source>
        <dbReference type="EMBL" id="EKY02599.1"/>
    </source>
</evidence>
<accession>L1NGG4</accession>
<dbReference type="Pfam" id="PF11396">
    <property type="entry name" value="PepSY_like"/>
    <property type="match status" value="1"/>
</dbReference>
<dbReference type="RefSeq" id="WP_005468483.1">
    <property type="nucleotide sequence ID" value="NZ_KB291042.1"/>
</dbReference>
<dbReference type="AlphaFoldDB" id="L1NGG4"/>
<feature type="signal peptide" evidence="1">
    <location>
        <begin position="1"/>
        <end position="21"/>
    </location>
</feature>
<dbReference type="STRING" id="1127696.HMPREF9134_00334"/>
<feature type="chain" id="PRO_5003955123" description="Putative beta-lactamase-inhibitor-like PepSY-like domain-containing protein" evidence="1">
    <location>
        <begin position="22"/>
        <end position="146"/>
    </location>
</feature>
<proteinExistence type="predicted"/>
<dbReference type="eggNOG" id="COG3212">
    <property type="taxonomic scope" value="Bacteria"/>
</dbReference>
<dbReference type="Proteomes" id="UP000010408">
    <property type="component" value="Unassembled WGS sequence"/>
</dbReference>
<dbReference type="SUPFAM" id="SSF160574">
    <property type="entry name" value="BT0923-like"/>
    <property type="match status" value="1"/>
</dbReference>
<evidence type="ECO:0000256" key="1">
    <source>
        <dbReference type="SAM" id="SignalP"/>
    </source>
</evidence>
<dbReference type="InterPro" id="IPR021533">
    <property type="entry name" value="PepSY-like"/>
</dbReference>
<name>L1NGG4_9PORP</name>
<dbReference type="Gene3D" id="3.40.1420.30">
    <property type="match status" value="1"/>
</dbReference>
<comment type="caution">
    <text evidence="3">The sequence shown here is derived from an EMBL/GenBank/DDBJ whole genome shotgun (WGS) entry which is preliminary data.</text>
</comment>
<reference evidence="3 4" key="1">
    <citation type="submission" date="2012-05" db="EMBL/GenBank/DDBJ databases">
        <authorList>
            <person name="Weinstock G."/>
            <person name="Sodergren E."/>
            <person name="Lobos E.A."/>
            <person name="Fulton L."/>
            <person name="Fulton R."/>
            <person name="Courtney L."/>
            <person name="Fronick C."/>
            <person name="O'Laughlin M."/>
            <person name="Godfrey J."/>
            <person name="Wilson R.M."/>
            <person name="Miner T."/>
            <person name="Farmer C."/>
            <person name="Delehaunty K."/>
            <person name="Cordes M."/>
            <person name="Minx P."/>
            <person name="Tomlinson C."/>
            <person name="Chen J."/>
            <person name="Wollam A."/>
            <person name="Pepin K.H."/>
            <person name="Bhonagiri V."/>
            <person name="Zhang X."/>
            <person name="Suruliraj S."/>
            <person name="Warren W."/>
            <person name="Mitreva M."/>
            <person name="Mardis E.R."/>
            <person name="Wilson R.K."/>
        </authorList>
    </citation>
    <scope>NUCLEOTIDE SEQUENCE [LARGE SCALE GENOMIC DNA]</scope>
    <source>
        <strain evidence="3 4">F0037</strain>
    </source>
</reference>
<gene>
    <name evidence="3" type="ORF">HMPREF9134_00334</name>
</gene>
<dbReference type="PATRIC" id="fig|1127696.3.peg.282"/>
<keyword evidence="1" id="KW-0732">Signal</keyword>
<protein>
    <recommendedName>
        <fullName evidence="2">Putative beta-lactamase-inhibitor-like PepSY-like domain-containing protein</fullName>
    </recommendedName>
</protein>
<dbReference type="HOGENOM" id="CLU_111475_1_0_10"/>
<evidence type="ECO:0000259" key="2">
    <source>
        <dbReference type="Pfam" id="PF11396"/>
    </source>
</evidence>
<sequence>MKRFLAFALAFLALSVTTLRADNDRIIEFNELPKAAQQFVTKYFAGRSAVLVKLDRDFMSTTYEVTLSDGTEIDFNSNGLWKDVDAKYNTMPLGFIPAQITKTLNARHAGDPIKQIERKGRGYKVELSSGLEAYFNAKLQLVRYDD</sequence>
<feature type="domain" description="Putative beta-lactamase-inhibitor-like PepSY-like" evidence="2">
    <location>
        <begin position="62"/>
        <end position="142"/>
    </location>
</feature>
<organism evidence="3 4">
    <name type="scientific">Porphyromonas catoniae F0037</name>
    <dbReference type="NCBI Taxonomy" id="1127696"/>
    <lineage>
        <taxon>Bacteria</taxon>
        <taxon>Pseudomonadati</taxon>
        <taxon>Bacteroidota</taxon>
        <taxon>Bacteroidia</taxon>
        <taxon>Bacteroidales</taxon>
        <taxon>Porphyromonadaceae</taxon>
        <taxon>Porphyromonas</taxon>
    </lineage>
</organism>